<evidence type="ECO:0000256" key="4">
    <source>
        <dbReference type="HAMAP-Rule" id="MF_01401"/>
    </source>
</evidence>
<dbReference type="Gene3D" id="3.30.1060.10">
    <property type="entry name" value="Peptide methionine sulphoxide reductase MsrA"/>
    <property type="match status" value="1"/>
</dbReference>
<evidence type="ECO:0000313" key="9">
    <source>
        <dbReference type="Proteomes" id="UP000050413"/>
    </source>
</evidence>
<feature type="chain" id="PRO_5010241417" description="Peptide methionine sulfoxide reductase MsrA" evidence="5">
    <location>
        <begin position="23"/>
        <end position="211"/>
    </location>
</feature>
<dbReference type="PANTHER" id="PTHR43774">
    <property type="entry name" value="PEPTIDE METHIONINE SULFOXIDE REDUCTASE"/>
    <property type="match status" value="1"/>
</dbReference>
<dbReference type="GO" id="GO:0008113">
    <property type="term" value="F:peptide-methionine (S)-S-oxide reductase activity"/>
    <property type="evidence" value="ECO:0007669"/>
    <property type="project" value="UniProtKB-UniRule"/>
</dbReference>
<dbReference type="EMBL" id="LJSG01000016">
    <property type="protein sequence ID" value="KPP90953.1"/>
    <property type="molecule type" value="Genomic_DNA"/>
</dbReference>
<accession>A0A0N8K775</accession>
<dbReference type="EMBL" id="FBYC01000004">
    <property type="protein sequence ID" value="CUX83869.1"/>
    <property type="molecule type" value="Genomic_DNA"/>
</dbReference>
<keyword evidence="1 4" id="KW-0560">Oxidoreductase</keyword>
<dbReference type="RefSeq" id="WP_072247272.1">
    <property type="nucleotide sequence ID" value="NZ_FBYC01000004.1"/>
</dbReference>
<gene>
    <name evidence="4 8" type="primary">msrA</name>
    <name evidence="7" type="ORF">Ga0058931_3225</name>
    <name evidence="8" type="ORF">HLUCCA05_05925</name>
</gene>
<evidence type="ECO:0000313" key="7">
    <source>
        <dbReference type="EMBL" id="CUX83869.1"/>
    </source>
</evidence>
<dbReference type="PROSITE" id="PS51257">
    <property type="entry name" value="PROKAR_LIPOPROTEIN"/>
    <property type="match status" value="1"/>
</dbReference>
<evidence type="ECO:0000256" key="1">
    <source>
        <dbReference type="ARBA" id="ARBA00023002"/>
    </source>
</evidence>
<comment type="function">
    <text evidence="4">Has an important function as a repair enzyme for proteins that have been inactivated by oxidation. Catalyzes the reversible oxidation-reduction of methionine sulfoxide in proteins to methionine.</text>
</comment>
<comment type="caution">
    <text evidence="8">The sequence shown here is derived from an EMBL/GenBank/DDBJ whole genome shotgun (WGS) entry which is preliminary data.</text>
</comment>
<dbReference type="InterPro" id="IPR002569">
    <property type="entry name" value="Met_Sox_Rdtase_MsrA_dom"/>
</dbReference>
<keyword evidence="10" id="KW-1185">Reference proteome</keyword>
<name>A0A0N8K775_9RHOB</name>
<feature type="signal peptide" evidence="5">
    <location>
        <begin position="1"/>
        <end position="22"/>
    </location>
</feature>
<comment type="catalytic activity">
    <reaction evidence="3 4">
        <text>[thioredoxin]-disulfide + L-methionine + H2O = L-methionine (S)-S-oxide + [thioredoxin]-dithiol</text>
        <dbReference type="Rhea" id="RHEA:19993"/>
        <dbReference type="Rhea" id="RHEA-COMP:10698"/>
        <dbReference type="Rhea" id="RHEA-COMP:10700"/>
        <dbReference type="ChEBI" id="CHEBI:15377"/>
        <dbReference type="ChEBI" id="CHEBI:29950"/>
        <dbReference type="ChEBI" id="CHEBI:50058"/>
        <dbReference type="ChEBI" id="CHEBI:57844"/>
        <dbReference type="ChEBI" id="CHEBI:58772"/>
        <dbReference type="EC" id="1.8.4.11"/>
    </reaction>
</comment>
<dbReference type="InterPro" id="IPR036509">
    <property type="entry name" value="Met_Sox_Rdtase_MsrA_sf"/>
</dbReference>
<evidence type="ECO:0000256" key="3">
    <source>
        <dbReference type="ARBA" id="ARBA00048782"/>
    </source>
</evidence>
<proteinExistence type="inferred from homology"/>
<organism evidence="8 9">
    <name type="scientific">Roseibaca calidilacus</name>
    <dbReference type="NCBI Taxonomy" id="1666912"/>
    <lineage>
        <taxon>Bacteria</taxon>
        <taxon>Pseudomonadati</taxon>
        <taxon>Pseudomonadota</taxon>
        <taxon>Alphaproteobacteria</taxon>
        <taxon>Rhodobacterales</taxon>
        <taxon>Paracoccaceae</taxon>
        <taxon>Roseinatronobacter</taxon>
    </lineage>
</organism>
<comment type="similarity">
    <text evidence="4">Belongs to the MsrA Met sulfoxide reductase family.</text>
</comment>
<reference evidence="7 10" key="2">
    <citation type="submission" date="2016-01" db="EMBL/GenBank/DDBJ databases">
        <authorList>
            <person name="Varghese N."/>
        </authorList>
    </citation>
    <scope>NUCLEOTIDE SEQUENCE [LARGE SCALE GENOMIC DNA]</scope>
    <source>
        <strain evidence="7 10">HL-91</strain>
    </source>
</reference>
<dbReference type="STRING" id="1666912.Ga0058931_3225"/>
<protein>
    <recommendedName>
        <fullName evidence="4">Peptide methionine sulfoxide reductase MsrA</fullName>
        <shortName evidence="4">Protein-methionine-S-oxide reductase</shortName>
        <ecNumber evidence="4">1.8.4.11</ecNumber>
    </recommendedName>
    <alternativeName>
        <fullName evidence="4">Peptide-methionine (S)-S-oxide reductase</fullName>
        <shortName evidence="4">Peptide Met(O) reductase</shortName>
    </alternativeName>
</protein>
<reference evidence="8 9" key="1">
    <citation type="submission" date="2015-09" db="EMBL/GenBank/DDBJ databases">
        <title>Identification and resolution of microdiversity through metagenomic sequencing of parallel consortia.</title>
        <authorList>
            <person name="Nelson W.C."/>
            <person name="Romine M.F."/>
            <person name="Lindemann S.R."/>
        </authorList>
    </citation>
    <scope>NUCLEOTIDE SEQUENCE [LARGE SCALE GENOMIC DNA]</scope>
    <source>
        <strain evidence="8">HL-91</strain>
    </source>
</reference>
<dbReference type="PANTHER" id="PTHR43774:SF1">
    <property type="entry name" value="PEPTIDE METHIONINE SULFOXIDE REDUCTASE MSRA 2"/>
    <property type="match status" value="1"/>
</dbReference>
<dbReference type="Pfam" id="PF01625">
    <property type="entry name" value="PMSR"/>
    <property type="match status" value="1"/>
</dbReference>
<evidence type="ECO:0000256" key="2">
    <source>
        <dbReference type="ARBA" id="ARBA00047806"/>
    </source>
</evidence>
<feature type="active site" evidence="4">
    <location>
        <position position="33"/>
    </location>
</feature>
<feature type="domain" description="Peptide methionine sulphoxide reductase MsrA" evidence="6">
    <location>
        <begin position="27"/>
        <end position="171"/>
    </location>
</feature>
<dbReference type="HAMAP" id="MF_01401">
    <property type="entry name" value="MsrA"/>
    <property type="match status" value="1"/>
</dbReference>
<dbReference type="NCBIfam" id="TIGR00401">
    <property type="entry name" value="msrA"/>
    <property type="match status" value="1"/>
</dbReference>
<dbReference type="PATRIC" id="fig|1666912.4.peg.2939"/>
<evidence type="ECO:0000259" key="6">
    <source>
        <dbReference type="Pfam" id="PF01625"/>
    </source>
</evidence>
<dbReference type="Proteomes" id="UP000182045">
    <property type="component" value="Unassembled WGS sequence"/>
</dbReference>
<evidence type="ECO:0000313" key="10">
    <source>
        <dbReference type="Proteomes" id="UP000182045"/>
    </source>
</evidence>
<keyword evidence="5" id="KW-0732">Signal</keyword>
<evidence type="ECO:0000256" key="5">
    <source>
        <dbReference type="SAM" id="SignalP"/>
    </source>
</evidence>
<evidence type="ECO:0000313" key="8">
    <source>
        <dbReference type="EMBL" id="KPP90953.1"/>
    </source>
</evidence>
<dbReference type="SUPFAM" id="SSF55068">
    <property type="entry name" value="Peptide methionine sulfoxide reductase"/>
    <property type="match status" value="1"/>
</dbReference>
<dbReference type="OrthoDB" id="4174719at2"/>
<sequence>MRLTTLFATLIAAFFTALPAMAQTQTALVAGGCFWCVESDFRRVDGVTDVRVGFAGGSQPNPEYKEVASGRTDHLEVTQITFDAGQITYRQVLDLFLRSIDPFDAGGQFCDRGMQYSTAIFATPDQQPIAQAAIAAAEAELGKSIVTPVRDMATFYEAEEFHQNYANSEERTLTRFGWIARKDAYKNYREACGRDAQVRRIWGSDAPFVGG</sequence>
<dbReference type="Proteomes" id="UP000050413">
    <property type="component" value="Unassembled WGS sequence"/>
</dbReference>
<comment type="catalytic activity">
    <reaction evidence="2 4">
        <text>L-methionyl-[protein] + [thioredoxin]-disulfide + H2O = L-methionyl-(S)-S-oxide-[protein] + [thioredoxin]-dithiol</text>
        <dbReference type="Rhea" id="RHEA:14217"/>
        <dbReference type="Rhea" id="RHEA-COMP:10698"/>
        <dbReference type="Rhea" id="RHEA-COMP:10700"/>
        <dbReference type="Rhea" id="RHEA-COMP:12313"/>
        <dbReference type="Rhea" id="RHEA-COMP:12315"/>
        <dbReference type="ChEBI" id="CHEBI:15377"/>
        <dbReference type="ChEBI" id="CHEBI:16044"/>
        <dbReference type="ChEBI" id="CHEBI:29950"/>
        <dbReference type="ChEBI" id="CHEBI:44120"/>
        <dbReference type="ChEBI" id="CHEBI:50058"/>
        <dbReference type="EC" id="1.8.4.11"/>
    </reaction>
</comment>
<dbReference type="AlphaFoldDB" id="A0A0N8K775"/>
<dbReference type="EC" id="1.8.4.11" evidence="4"/>